<organism evidence="2 3">
    <name type="scientific">Aquimarina intermedia</name>
    <dbReference type="NCBI Taxonomy" id="350814"/>
    <lineage>
        <taxon>Bacteria</taxon>
        <taxon>Pseudomonadati</taxon>
        <taxon>Bacteroidota</taxon>
        <taxon>Flavobacteriia</taxon>
        <taxon>Flavobacteriales</taxon>
        <taxon>Flavobacteriaceae</taxon>
        <taxon>Aquimarina</taxon>
    </lineage>
</organism>
<reference evidence="2 3" key="1">
    <citation type="submission" date="2019-07" db="EMBL/GenBank/DDBJ databases">
        <title>Genomic Encyclopedia of Archaeal and Bacterial Type Strains, Phase II (KMG-II): from individual species to whole genera.</title>
        <authorList>
            <person name="Goeker M."/>
        </authorList>
    </citation>
    <scope>NUCLEOTIDE SEQUENCE [LARGE SCALE GENOMIC DNA]</scope>
    <source>
        <strain evidence="2 3">DSM 17527</strain>
    </source>
</reference>
<evidence type="ECO:0000313" key="3">
    <source>
        <dbReference type="Proteomes" id="UP000324376"/>
    </source>
</evidence>
<dbReference type="RefSeq" id="WP_148783177.1">
    <property type="nucleotide sequence ID" value="NZ_VNHU01000007.1"/>
</dbReference>
<dbReference type="AlphaFoldDB" id="A0A5S5C115"/>
<evidence type="ECO:0008006" key="4">
    <source>
        <dbReference type="Google" id="ProtNLM"/>
    </source>
</evidence>
<dbReference type="Proteomes" id="UP000324376">
    <property type="component" value="Unassembled WGS sequence"/>
</dbReference>
<proteinExistence type="predicted"/>
<gene>
    <name evidence="2" type="ORF">BD809_107193</name>
</gene>
<protein>
    <recommendedName>
        <fullName evidence="4">DUF4398 domain-containing protein</fullName>
    </recommendedName>
</protein>
<comment type="caution">
    <text evidence="2">The sequence shown here is derived from an EMBL/GenBank/DDBJ whole genome shotgun (WGS) entry which is preliminary data.</text>
</comment>
<feature type="coiled-coil region" evidence="1">
    <location>
        <begin position="132"/>
        <end position="216"/>
    </location>
</feature>
<name>A0A5S5C115_9FLAO</name>
<sequence length="269" mass="30495">MKEIVSILFLSCFILQATAQDLHEDALTAASYAYAHAKKAHGANNVFHTQEYADKAIESFRKAEDLAAQCECMEANETAYQATTDLESALEQDTYERSRFYVKRAKELGSTLLEQLTKCRVDSQNAVAQNPVEAKEAAIAEASEEVEQKQQELEEKRRQLNLEQQRLEQQIAEQNKLKAEFEAKRAAELKQQTAIKAKAELALKKLETALQELSIVLNEDATFQAQKDYLRSQSDLENETLDDTKNFYVDRAKELTRTAMKQFAGNAEN</sequence>
<dbReference type="OrthoDB" id="1158605at2"/>
<accession>A0A5S5C115</accession>
<keyword evidence="1" id="KW-0175">Coiled coil</keyword>
<dbReference type="EMBL" id="VNHU01000007">
    <property type="protein sequence ID" value="TYP72308.1"/>
    <property type="molecule type" value="Genomic_DNA"/>
</dbReference>
<keyword evidence="3" id="KW-1185">Reference proteome</keyword>
<evidence type="ECO:0000256" key="1">
    <source>
        <dbReference type="SAM" id="Coils"/>
    </source>
</evidence>
<evidence type="ECO:0000313" key="2">
    <source>
        <dbReference type="EMBL" id="TYP72308.1"/>
    </source>
</evidence>